<evidence type="ECO:0000313" key="29">
    <source>
        <dbReference type="EMBL" id="EEN68194.1"/>
    </source>
</evidence>
<evidence type="ECO:0000256" key="25">
    <source>
        <dbReference type="ARBA" id="ARBA00067282"/>
    </source>
</evidence>
<evidence type="ECO:0000256" key="12">
    <source>
        <dbReference type="ARBA" id="ARBA00022989"/>
    </source>
</evidence>
<dbReference type="PRINTS" id="PR00463">
    <property type="entry name" value="EP450I"/>
</dbReference>
<keyword evidence="6 27" id="KW-0349">Heme</keyword>
<keyword evidence="7" id="KW-0812">Transmembrane</keyword>
<keyword evidence="15 28" id="KW-0503">Monooxygenase</keyword>
<keyword evidence="8 27" id="KW-0479">Metal-binding</keyword>
<dbReference type="SUPFAM" id="SSF48264">
    <property type="entry name" value="Cytochrome P450"/>
    <property type="match status" value="1"/>
</dbReference>
<evidence type="ECO:0000256" key="28">
    <source>
        <dbReference type="RuleBase" id="RU000461"/>
    </source>
</evidence>
<keyword evidence="17" id="KW-0496">Mitochondrion</keyword>
<evidence type="ECO:0000256" key="8">
    <source>
        <dbReference type="ARBA" id="ARBA00022723"/>
    </source>
</evidence>
<protein>
    <recommendedName>
        <fullName evidence="25">Cytochrome P450 2U1</fullName>
        <ecNumber evidence="24">1.14.14.80</ecNumber>
    </recommendedName>
    <alternativeName>
        <fullName evidence="26">Long-chain fatty acid omega-monooxygenase</fullName>
    </alternativeName>
</protein>
<comment type="subcellular location">
    <subcellularLocation>
        <location evidence="4">Endoplasmic reticulum membrane</location>
        <topology evidence="4">Multi-pass membrane protein</topology>
    </subcellularLocation>
    <subcellularLocation>
        <location evidence="2">Microsome membrane</location>
        <topology evidence="2">Multi-pass membrane protein</topology>
    </subcellularLocation>
    <subcellularLocation>
        <location evidence="3">Mitochondrion inner membrane</location>
        <topology evidence="3">Multi-pass membrane protein</topology>
    </subcellularLocation>
</comment>
<dbReference type="FunCoup" id="C3XUW9">
    <property type="interactions" value="36"/>
</dbReference>
<evidence type="ECO:0000256" key="19">
    <source>
        <dbReference type="ARBA" id="ARBA00049206"/>
    </source>
</evidence>
<evidence type="ECO:0000256" key="27">
    <source>
        <dbReference type="PIRSR" id="PIRSR602401-1"/>
    </source>
</evidence>
<sequence>MGTAFAGERGPNFHQGQKYGPVLHLQLGSRHVVVLNSYSAIHEALVKKAEDFSDRPVFYSFKQTGFLDNGIILLPYGPFWKHQRKFTIMGLRDFGFGKRSLEGKIVEESHGLREEILKKGQKPFNIRLMLQNAVGNVICSIVLGKRFEYDDEKFEKIMEAFDQNVGDQRLSGMADLFPWARHIPAIKRAVAKQVAYAEISVGAVREEIEEHKKTFDANDIRDFIDTFILEMKNKEGDDDSDFTDRQLEYLIADLFLAGTETTSSTLYWGLLYLLRHPDIQEKVHQEIDGTIGQDVTPSLTHRDQLPYTQAVITEVMRSNPIAPVGVPHSASNATTLFGYDIPKDCLVFPNLWAALRDPEFYPEPDAFKPERFLDDKGQFNKGDTFIPFSLGRRACLGEQLARMELFLFFTSLMQHFTFKLPEGAPLPSTRGKVGLANTAEDFDLYAIPRE</sequence>
<keyword evidence="14 27" id="KW-0408">Iron</keyword>
<evidence type="ECO:0000256" key="20">
    <source>
        <dbReference type="ARBA" id="ARBA00051320"/>
    </source>
</evidence>
<comment type="function">
    <text evidence="23">A cytochrome P450 monooxygenase involved in the metabolism of arachidonic acid and its conjugates. Mechanistically, uses molecular oxygen inserting one oxygen atom into a substrate, and reducing the second into a water molecule, with two electrons provided by NADPH via cytochrome P450 reductase (CPR; NADPH-ferrihemoprotein reductase). Acts as an omega and omega-1 hydroxylase for arachidonic acid and possibly for other long chain fatty acids. May modulate the arachidonic acid signaling pathway and play a role in other fatty acid signaling processes. May down-regulate the biological activities of N-arachidonoyl-serotonin, an endocannabinoid that has anti-nociceptive effects through inhibition of fatty acid amide hydrolase FAAH, TRPV1 receptor and T-type calcium channels. Catalyzes C-2 oxidation of the indole ring of N-arachidonoyl-serotonin forming a less active product 2-oxo-N-arachidonoyl-serotonin.</text>
</comment>
<keyword evidence="12" id="KW-1133">Transmembrane helix</keyword>
<dbReference type="Pfam" id="PF00067">
    <property type="entry name" value="p450"/>
    <property type="match status" value="1"/>
</dbReference>
<evidence type="ECO:0000256" key="11">
    <source>
        <dbReference type="ARBA" id="ARBA00022848"/>
    </source>
</evidence>
<evidence type="ECO:0000256" key="10">
    <source>
        <dbReference type="ARBA" id="ARBA00022824"/>
    </source>
</evidence>
<dbReference type="EC" id="1.14.14.80" evidence="24"/>
<feature type="binding site" description="axial binding residue" evidence="27">
    <location>
        <position position="395"/>
    </location>
    <ligand>
        <name>heme</name>
        <dbReference type="ChEBI" id="CHEBI:30413"/>
    </ligand>
    <ligandPart>
        <name>Fe</name>
        <dbReference type="ChEBI" id="CHEBI:18248"/>
    </ligandPart>
</feature>
<keyword evidence="9" id="KW-0999">Mitochondrion inner membrane</keyword>
<evidence type="ECO:0000256" key="1">
    <source>
        <dbReference type="ARBA" id="ARBA00001971"/>
    </source>
</evidence>
<dbReference type="GO" id="GO:0005743">
    <property type="term" value="C:mitochondrial inner membrane"/>
    <property type="evidence" value="ECO:0007669"/>
    <property type="project" value="UniProtKB-SubCell"/>
</dbReference>
<proteinExistence type="inferred from homology"/>
<dbReference type="EMBL" id="GG666467">
    <property type="protein sequence ID" value="EEN68194.1"/>
    <property type="molecule type" value="Genomic_DNA"/>
</dbReference>
<accession>C3XUW9</accession>
<dbReference type="GO" id="GO:0005789">
    <property type="term" value="C:endoplasmic reticulum membrane"/>
    <property type="evidence" value="ECO:0007669"/>
    <property type="project" value="UniProtKB-SubCell"/>
</dbReference>
<evidence type="ECO:0000256" key="4">
    <source>
        <dbReference type="ARBA" id="ARBA00004477"/>
    </source>
</evidence>
<dbReference type="eggNOG" id="KOG0156">
    <property type="taxonomic scope" value="Eukaryota"/>
</dbReference>
<evidence type="ECO:0000256" key="3">
    <source>
        <dbReference type="ARBA" id="ARBA00004448"/>
    </source>
</evidence>
<evidence type="ECO:0000256" key="22">
    <source>
        <dbReference type="ARBA" id="ARBA00052378"/>
    </source>
</evidence>
<dbReference type="GO" id="GO:0102033">
    <property type="term" value="F:long-chain fatty acid omega-hydroxylase activity"/>
    <property type="evidence" value="ECO:0007669"/>
    <property type="project" value="UniProtKB-EC"/>
</dbReference>
<dbReference type="InterPro" id="IPR050182">
    <property type="entry name" value="Cytochrome_P450_fam2"/>
</dbReference>
<reference evidence="29" key="1">
    <citation type="journal article" date="2008" name="Nature">
        <title>The amphioxus genome and the evolution of the chordate karyotype.</title>
        <authorList>
            <consortium name="US DOE Joint Genome Institute (JGI-PGF)"/>
            <person name="Putnam N.H."/>
            <person name="Butts T."/>
            <person name="Ferrier D.E.K."/>
            <person name="Furlong R.F."/>
            <person name="Hellsten U."/>
            <person name="Kawashima T."/>
            <person name="Robinson-Rechavi M."/>
            <person name="Shoguchi E."/>
            <person name="Terry A."/>
            <person name="Yu J.-K."/>
            <person name="Benito-Gutierrez E.L."/>
            <person name="Dubchak I."/>
            <person name="Garcia-Fernandez J."/>
            <person name="Gibson-Brown J.J."/>
            <person name="Grigoriev I.V."/>
            <person name="Horton A.C."/>
            <person name="de Jong P.J."/>
            <person name="Jurka J."/>
            <person name="Kapitonov V.V."/>
            <person name="Kohara Y."/>
            <person name="Kuroki Y."/>
            <person name="Lindquist E."/>
            <person name="Lucas S."/>
            <person name="Osoegawa K."/>
            <person name="Pennacchio L.A."/>
            <person name="Salamov A.A."/>
            <person name="Satou Y."/>
            <person name="Sauka-Spengler T."/>
            <person name="Schmutz J."/>
            <person name="Shin-I T."/>
            <person name="Toyoda A."/>
            <person name="Bronner-Fraser M."/>
            <person name="Fujiyama A."/>
            <person name="Holland L.Z."/>
            <person name="Holland P.W.H."/>
            <person name="Satoh N."/>
            <person name="Rokhsar D.S."/>
        </authorList>
    </citation>
    <scope>NUCLEOTIDE SEQUENCE [LARGE SCALE GENOMIC DNA]</scope>
    <source>
        <strain evidence="29">S238N-H82</strain>
        <tissue evidence="29">Testes</tissue>
    </source>
</reference>
<comment type="similarity">
    <text evidence="5 28">Belongs to the cytochrome P450 family.</text>
</comment>
<name>C3XUW9_BRAFL</name>
<comment type="catalytic activity">
    <reaction evidence="21">
        <text>N-[(5Z,8Z,11Z,14Z)-eicosatetraenoyl]-serotonin + reduced [NADPH--hemoprotein reductase] + O2 = 2-oxo-N-[(5Z,8Z,11Z,14Z)-eicosatetraenoyl]-serotonin + oxidized [NADPH--hemoprotein reductase] + H2O + H(+)</text>
        <dbReference type="Rhea" id="RHEA:50296"/>
        <dbReference type="Rhea" id="RHEA-COMP:11964"/>
        <dbReference type="Rhea" id="RHEA-COMP:11965"/>
        <dbReference type="ChEBI" id="CHEBI:15377"/>
        <dbReference type="ChEBI" id="CHEBI:15378"/>
        <dbReference type="ChEBI" id="CHEBI:15379"/>
        <dbReference type="ChEBI" id="CHEBI:57618"/>
        <dbReference type="ChEBI" id="CHEBI:58210"/>
        <dbReference type="ChEBI" id="CHEBI:132255"/>
        <dbReference type="ChEBI" id="CHEBI:132256"/>
    </reaction>
    <physiologicalReaction direction="left-to-right" evidence="21">
        <dbReference type="Rhea" id="RHEA:50297"/>
    </physiologicalReaction>
</comment>
<dbReference type="STRING" id="7739.C3XUW9"/>
<evidence type="ECO:0000256" key="14">
    <source>
        <dbReference type="ARBA" id="ARBA00023004"/>
    </source>
</evidence>
<dbReference type="InterPro" id="IPR036396">
    <property type="entry name" value="Cyt_P450_sf"/>
</dbReference>
<comment type="cofactor">
    <cofactor evidence="1 27">
        <name>heme</name>
        <dbReference type="ChEBI" id="CHEBI:30413"/>
    </cofactor>
</comment>
<evidence type="ECO:0000256" key="7">
    <source>
        <dbReference type="ARBA" id="ARBA00022692"/>
    </source>
</evidence>
<dbReference type="GO" id="GO:0020037">
    <property type="term" value="F:heme binding"/>
    <property type="evidence" value="ECO:0007669"/>
    <property type="project" value="InterPro"/>
</dbReference>
<evidence type="ECO:0000256" key="18">
    <source>
        <dbReference type="ARBA" id="ARBA00023136"/>
    </source>
</evidence>
<evidence type="ECO:0000256" key="13">
    <source>
        <dbReference type="ARBA" id="ARBA00023002"/>
    </source>
</evidence>
<evidence type="ECO:0000256" key="5">
    <source>
        <dbReference type="ARBA" id="ARBA00010617"/>
    </source>
</evidence>
<dbReference type="Gene3D" id="1.10.630.10">
    <property type="entry name" value="Cytochrome P450"/>
    <property type="match status" value="1"/>
</dbReference>
<dbReference type="PROSITE" id="PS00086">
    <property type="entry name" value="CYTOCHROME_P450"/>
    <property type="match status" value="1"/>
</dbReference>
<dbReference type="InParanoid" id="C3XUW9"/>
<evidence type="ECO:0000256" key="23">
    <source>
        <dbReference type="ARBA" id="ARBA00058812"/>
    </source>
</evidence>
<dbReference type="PANTHER" id="PTHR24300:SF403">
    <property type="entry name" value="CYTOCHROME P450 306A1"/>
    <property type="match status" value="1"/>
</dbReference>
<evidence type="ECO:0000256" key="2">
    <source>
        <dbReference type="ARBA" id="ARBA00004154"/>
    </source>
</evidence>
<dbReference type="InterPro" id="IPR001128">
    <property type="entry name" value="Cyt_P450"/>
</dbReference>
<dbReference type="InterPro" id="IPR002401">
    <property type="entry name" value="Cyt_P450_E_grp-I"/>
</dbReference>
<keyword evidence="18" id="KW-0472">Membrane</keyword>
<dbReference type="PANTHER" id="PTHR24300">
    <property type="entry name" value="CYTOCHROME P450 508A4-RELATED"/>
    <property type="match status" value="1"/>
</dbReference>
<dbReference type="InterPro" id="IPR017972">
    <property type="entry name" value="Cyt_P450_CS"/>
</dbReference>
<keyword evidence="10" id="KW-0256">Endoplasmic reticulum</keyword>
<evidence type="ECO:0000256" key="26">
    <source>
        <dbReference type="ARBA" id="ARBA00079181"/>
    </source>
</evidence>
<evidence type="ECO:0000256" key="24">
    <source>
        <dbReference type="ARBA" id="ARBA00066560"/>
    </source>
</evidence>
<comment type="catalytic activity">
    <reaction evidence="19">
        <text>(5Z,8Z,11Z,14Z)-eicosatetraenoate + reduced [NADPH--hemoprotein reductase] + O2 = 19-hydroxy-(5Z,8Z,11Z,14Z)-eicosatetraenoate + oxidized [NADPH--hemoprotein reductase] + H2O + H(+)</text>
        <dbReference type="Rhea" id="RHEA:39759"/>
        <dbReference type="Rhea" id="RHEA-COMP:11964"/>
        <dbReference type="Rhea" id="RHEA-COMP:11965"/>
        <dbReference type="ChEBI" id="CHEBI:15377"/>
        <dbReference type="ChEBI" id="CHEBI:15378"/>
        <dbReference type="ChEBI" id="CHEBI:15379"/>
        <dbReference type="ChEBI" id="CHEBI:32395"/>
        <dbReference type="ChEBI" id="CHEBI:57618"/>
        <dbReference type="ChEBI" id="CHEBI:58210"/>
        <dbReference type="ChEBI" id="CHEBI:76627"/>
    </reaction>
    <physiologicalReaction direction="left-to-right" evidence="19">
        <dbReference type="Rhea" id="RHEA:39760"/>
    </physiologicalReaction>
</comment>
<dbReference type="GO" id="GO:0006629">
    <property type="term" value="P:lipid metabolic process"/>
    <property type="evidence" value="ECO:0007669"/>
    <property type="project" value="UniProtKB-KW"/>
</dbReference>
<dbReference type="FunFam" id="1.10.630.10:FF:000017">
    <property type="entry name" value="cytochrome P450 2U1 isoform X1"/>
    <property type="match status" value="1"/>
</dbReference>
<evidence type="ECO:0000256" key="16">
    <source>
        <dbReference type="ARBA" id="ARBA00023098"/>
    </source>
</evidence>
<evidence type="ECO:0000256" key="9">
    <source>
        <dbReference type="ARBA" id="ARBA00022792"/>
    </source>
</evidence>
<keyword evidence="11" id="KW-0492">Microsome</keyword>
<dbReference type="AlphaFoldDB" id="C3XUW9"/>
<gene>
    <name evidence="29" type="ORF">BRAFLDRAFT_88928</name>
</gene>
<dbReference type="GO" id="GO:0005506">
    <property type="term" value="F:iron ion binding"/>
    <property type="evidence" value="ECO:0007669"/>
    <property type="project" value="InterPro"/>
</dbReference>
<comment type="catalytic activity">
    <reaction evidence="20">
        <text>(5Z,8Z,11Z,14Z)-eicosatetraenoate + reduced [NADPH--hemoprotein reductase] + O2 = 20-hydroxy-(5Z,8Z,11Z,14Z)-eicosatetraenoate + oxidized [NADPH--hemoprotein reductase] + H2O + H(+)</text>
        <dbReference type="Rhea" id="RHEA:39755"/>
        <dbReference type="Rhea" id="RHEA-COMP:11964"/>
        <dbReference type="Rhea" id="RHEA-COMP:11965"/>
        <dbReference type="ChEBI" id="CHEBI:15377"/>
        <dbReference type="ChEBI" id="CHEBI:15378"/>
        <dbReference type="ChEBI" id="CHEBI:15379"/>
        <dbReference type="ChEBI" id="CHEBI:32395"/>
        <dbReference type="ChEBI" id="CHEBI:57618"/>
        <dbReference type="ChEBI" id="CHEBI:58210"/>
        <dbReference type="ChEBI" id="CHEBI:76624"/>
    </reaction>
    <physiologicalReaction direction="left-to-right" evidence="20">
        <dbReference type="Rhea" id="RHEA:39756"/>
    </physiologicalReaction>
</comment>
<dbReference type="PRINTS" id="PR00385">
    <property type="entry name" value="P450"/>
</dbReference>
<evidence type="ECO:0000256" key="21">
    <source>
        <dbReference type="ARBA" id="ARBA00052159"/>
    </source>
</evidence>
<evidence type="ECO:0000256" key="6">
    <source>
        <dbReference type="ARBA" id="ARBA00022617"/>
    </source>
</evidence>
<keyword evidence="16" id="KW-0443">Lipid metabolism</keyword>
<comment type="catalytic activity">
    <reaction evidence="22">
        <text>an omega-methyl-long-chain fatty acid + reduced [NADPH--hemoprotein reductase] + O2 = an omega-hydroxy-long-chain fatty acid + oxidized [NADPH--hemoprotein reductase] + H2O + H(+)</text>
        <dbReference type="Rhea" id="RHEA:56748"/>
        <dbReference type="Rhea" id="RHEA-COMP:11964"/>
        <dbReference type="Rhea" id="RHEA-COMP:11965"/>
        <dbReference type="ChEBI" id="CHEBI:15377"/>
        <dbReference type="ChEBI" id="CHEBI:15378"/>
        <dbReference type="ChEBI" id="CHEBI:15379"/>
        <dbReference type="ChEBI" id="CHEBI:57618"/>
        <dbReference type="ChEBI" id="CHEBI:58210"/>
        <dbReference type="ChEBI" id="CHEBI:140991"/>
        <dbReference type="ChEBI" id="CHEBI:140992"/>
        <dbReference type="EC" id="1.14.14.80"/>
    </reaction>
    <physiologicalReaction direction="left-to-right" evidence="22">
        <dbReference type="Rhea" id="RHEA:56749"/>
    </physiologicalReaction>
</comment>
<organism>
    <name type="scientific">Branchiostoma floridae</name>
    <name type="common">Florida lancelet</name>
    <name type="synonym">Amphioxus</name>
    <dbReference type="NCBI Taxonomy" id="7739"/>
    <lineage>
        <taxon>Eukaryota</taxon>
        <taxon>Metazoa</taxon>
        <taxon>Chordata</taxon>
        <taxon>Cephalochordata</taxon>
        <taxon>Leptocardii</taxon>
        <taxon>Amphioxiformes</taxon>
        <taxon>Branchiostomatidae</taxon>
        <taxon>Branchiostoma</taxon>
    </lineage>
</organism>
<keyword evidence="13 28" id="KW-0560">Oxidoreductase</keyword>
<evidence type="ECO:0000256" key="17">
    <source>
        <dbReference type="ARBA" id="ARBA00023128"/>
    </source>
</evidence>
<evidence type="ECO:0000256" key="15">
    <source>
        <dbReference type="ARBA" id="ARBA00023033"/>
    </source>
</evidence>